<dbReference type="PIRSF" id="PIRSF002811">
    <property type="entry name" value="DnaG"/>
    <property type="match status" value="1"/>
</dbReference>
<keyword evidence="2 12" id="KW-0639">Primosome</keyword>
<reference evidence="16" key="1">
    <citation type="submission" date="2023-07" db="EMBL/GenBank/DDBJ databases">
        <title>Isolating and identifying novel microbial strains from the Mariana Trench.</title>
        <authorList>
            <person name="Fu H."/>
        </authorList>
    </citation>
    <scope>NUCLEOTIDE SEQUENCE [LARGE SCALE GENOMIC DNA]</scope>
    <source>
        <strain evidence="16">T-y2</strain>
    </source>
</reference>
<evidence type="ECO:0000259" key="14">
    <source>
        <dbReference type="PROSITE" id="PS50880"/>
    </source>
</evidence>
<dbReference type="Pfam" id="PF01807">
    <property type="entry name" value="Zn_ribbon_DnaG"/>
    <property type="match status" value="1"/>
</dbReference>
<protein>
    <recommendedName>
        <fullName evidence="12 13">DNA primase</fullName>
        <ecNumber evidence="12">2.7.7.101</ecNumber>
    </recommendedName>
</protein>
<dbReference type="PANTHER" id="PTHR30313">
    <property type="entry name" value="DNA PRIMASE"/>
    <property type="match status" value="1"/>
</dbReference>
<comment type="function">
    <text evidence="12 13">RNA polymerase that catalyzes the synthesis of short RNA molecules used as primers for DNA polymerase during DNA replication.</text>
</comment>
<evidence type="ECO:0000256" key="13">
    <source>
        <dbReference type="PIRNR" id="PIRNR002811"/>
    </source>
</evidence>
<dbReference type="InterPro" id="IPR050219">
    <property type="entry name" value="DnaG_primase"/>
</dbReference>
<organism evidence="15 16">
    <name type="scientific">Mesonia ostreae</name>
    <dbReference type="NCBI Taxonomy" id="861110"/>
    <lineage>
        <taxon>Bacteria</taxon>
        <taxon>Pseudomonadati</taxon>
        <taxon>Bacteroidota</taxon>
        <taxon>Flavobacteriia</taxon>
        <taxon>Flavobacteriales</taxon>
        <taxon>Flavobacteriaceae</taxon>
        <taxon>Mesonia</taxon>
    </lineage>
</organism>
<dbReference type="Gene3D" id="3.40.1360.10">
    <property type="match status" value="1"/>
</dbReference>
<keyword evidence="16" id="KW-1185">Reference proteome</keyword>
<dbReference type="EMBL" id="JAVRBG010000001">
    <property type="protein sequence ID" value="MDT0293372.1"/>
    <property type="molecule type" value="Genomic_DNA"/>
</dbReference>
<evidence type="ECO:0000313" key="15">
    <source>
        <dbReference type="EMBL" id="MDT0293372.1"/>
    </source>
</evidence>
<evidence type="ECO:0000256" key="6">
    <source>
        <dbReference type="ARBA" id="ARBA00022723"/>
    </source>
</evidence>
<comment type="similarity">
    <text evidence="12 13">Belongs to the DnaG primase family.</text>
</comment>
<keyword evidence="4 12" id="KW-0548">Nucleotidyltransferase</keyword>
<dbReference type="Proteomes" id="UP001182991">
    <property type="component" value="Unassembled WGS sequence"/>
</dbReference>
<comment type="cofactor">
    <cofactor evidence="13">
        <name>Zn(2+)</name>
        <dbReference type="ChEBI" id="CHEBI:29105"/>
    </cofactor>
    <text evidence="13">Binds 1 zinc ion per monomer.</text>
</comment>
<evidence type="ECO:0000256" key="8">
    <source>
        <dbReference type="ARBA" id="ARBA00022833"/>
    </source>
</evidence>
<dbReference type="Pfam" id="PF08275">
    <property type="entry name" value="DNAG_N"/>
    <property type="match status" value="1"/>
</dbReference>
<gene>
    <name evidence="12 15" type="primary">dnaG</name>
    <name evidence="15" type="ORF">RLT85_01865</name>
</gene>
<dbReference type="InterPro" id="IPR002694">
    <property type="entry name" value="Znf_CHC2"/>
</dbReference>
<keyword evidence="1 12" id="KW-0240">DNA-directed RNA polymerase</keyword>
<evidence type="ECO:0000256" key="5">
    <source>
        <dbReference type="ARBA" id="ARBA00022705"/>
    </source>
</evidence>
<evidence type="ECO:0000256" key="4">
    <source>
        <dbReference type="ARBA" id="ARBA00022695"/>
    </source>
</evidence>
<dbReference type="SUPFAM" id="SSF56731">
    <property type="entry name" value="DNA primase core"/>
    <property type="match status" value="1"/>
</dbReference>
<dbReference type="InterPro" id="IPR037068">
    <property type="entry name" value="DNA_primase_core_N_sf"/>
</dbReference>
<dbReference type="PROSITE" id="PS50880">
    <property type="entry name" value="TOPRIM"/>
    <property type="match status" value="1"/>
</dbReference>
<dbReference type="Gene3D" id="3.90.580.10">
    <property type="entry name" value="Zinc finger, CHC2-type domain"/>
    <property type="match status" value="1"/>
</dbReference>
<keyword evidence="7" id="KW-0863">Zinc-finger</keyword>
<dbReference type="InterPro" id="IPR013264">
    <property type="entry name" value="DNAG_N"/>
</dbReference>
<evidence type="ECO:0000256" key="2">
    <source>
        <dbReference type="ARBA" id="ARBA00022515"/>
    </source>
</evidence>
<dbReference type="EC" id="2.7.7.101" evidence="12"/>
<name>A0ABU2KF89_9FLAO</name>
<keyword evidence="6 13" id="KW-0479">Metal-binding</keyword>
<sequence>MIKKSTIDQVFDAARVEEVIGDFVQLKKSGTNYKGLSPFSDERTPSFMVSPVKQIWKDFSSGKGGNVVAFLMEHEHFNYPEAIKYLARKYGIEIEETEQTDEQKQQADERESMYLVSEFAKDYFKRQLLKTETGKAIGLGYFKERGFTRETIEKFGLGYSPDVWDAFTSEAIKQGYKLEFLEKTGLSIVKEAKQFDRFKGRVIFPIHSMSGRTLGFGGRILTNDKKAAKYLNSPESDIYHKSKVLYGIYFAKQSIAKEDNCYLVEGYTDVIQMHQAGIENVVSSSGTALTSDQIRLINRLTQNVTVLFDGDAAGIRASIRGIDLILEQGMNVKVCGFPEGDDPDSFAKNNTESDIKEYLEHNAKDFISYKASLLVDEAKGDPIKKAGVIRDMVNSIAKIPDRIQQEIYLKECARIMEISENVLYSTLAQISAKANNDASKESASKPREMAVVKENAVERPKINQQHQLERNIISLLLRYGNIQDDFEDYVMREDEEGNDQLEVEMQHLKVYEKIYLDLQEDEIEFTHAGFRDLYEAILAEFNSKGEIKTETFVNNLVPDQASEITTILMQQERDVLHRWKDQDIFVKDKSELEPREVNETILNLRRFLIKQKVTELMESIKENRDVHNVEIIKETMDYKSLEVIIAQKLNRVI</sequence>
<evidence type="ECO:0000313" key="16">
    <source>
        <dbReference type="Proteomes" id="UP001182991"/>
    </source>
</evidence>
<dbReference type="HAMAP" id="MF_00974">
    <property type="entry name" value="DNA_primase_DnaG"/>
    <property type="match status" value="1"/>
</dbReference>
<evidence type="ECO:0000256" key="7">
    <source>
        <dbReference type="ARBA" id="ARBA00022771"/>
    </source>
</evidence>
<keyword evidence="5 12" id="KW-0235">DNA replication</keyword>
<feature type="domain" description="Toprim" evidence="14">
    <location>
        <begin position="259"/>
        <end position="340"/>
    </location>
</feature>
<accession>A0ABU2KF89</accession>
<dbReference type="InterPro" id="IPR006295">
    <property type="entry name" value="DNA_primase_DnaG"/>
</dbReference>
<evidence type="ECO:0000256" key="10">
    <source>
        <dbReference type="ARBA" id="ARBA00023125"/>
    </source>
</evidence>
<proteinExistence type="inferred from homology"/>
<dbReference type="RefSeq" id="WP_311400340.1">
    <property type="nucleotide sequence ID" value="NZ_JAVRBG010000001.1"/>
</dbReference>
<dbReference type="PANTHER" id="PTHR30313:SF2">
    <property type="entry name" value="DNA PRIMASE"/>
    <property type="match status" value="1"/>
</dbReference>
<keyword evidence="8 13" id="KW-0862">Zinc</keyword>
<evidence type="ECO:0000256" key="9">
    <source>
        <dbReference type="ARBA" id="ARBA00022842"/>
    </source>
</evidence>
<dbReference type="SMART" id="SM00400">
    <property type="entry name" value="ZnF_CHCC"/>
    <property type="match status" value="1"/>
</dbReference>
<comment type="subunit">
    <text evidence="12">Monomer. Interacts with DnaB.</text>
</comment>
<evidence type="ECO:0000256" key="11">
    <source>
        <dbReference type="ARBA" id="ARBA00023163"/>
    </source>
</evidence>
<dbReference type="InterPro" id="IPR034151">
    <property type="entry name" value="TOPRIM_DnaG_bac"/>
</dbReference>
<comment type="caution">
    <text evidence="12">Lacks conserved residue(s) required for the propagation of feature annotation.</text>
</comment>
<dbReference type="Pfam" id="PF13155">
    <property type="entry name" value="Toprim_2"/>
    <property type="match status" value="1"/>
</dbReference>
<evidence type="ECO:0000256" key="12">
    <source>
        <dbReference type="HAMAP-Rule" id="MF_00974"/>
    </source>
</evidence>
<keyword evidence="3 12" id="KW-0808">Transferase</keyword>
<dbReference type="InterPro" id="IPR019475">
    <property type="entry name" value="DNA_primase_DnaB-bd"/>
</dbReference>
<comment type="caution">
    <text evidence="15">The sequence shown here is derived from an EMBL/GenBank/DDBJ whole genome shotgun (WGS) entry which is preliminary data.</text>
</comment>
<keyword evidence="9" id="KW-0460">Magnesium</keyword>
<dbReference type="InterPro" id="IPR030846">
    <property type="entry name" value="DnaG_bac"/>
</dbReference>
<dbReference type="InterPro" id="IPR036977">
    <property type="entry name" value="DNA_primase_Znf_CHC2"/>
</dbReference>
<dbReference type="CDD" id="cd03364">
    <property type="entry name" value="TOPRIM_DnaG_primases"/>
    <property type="match status" value="1"/>
</dbReference>
<dbReference type="Pfam" id="PF10410">
    <property type="entry name" value="DnaB_bind"/>
    <property type="match status" value="1"/>
</dbReference>
<dbReference type="NCBIfam" id="TIGR01391">
    <property type="entry name" value="dnaG"/>
    <property type="match status" value="1"/>
</dbReference>
<evidence type="ECO:0000256" key="3">
    <source>
        <dbReference type="ARBA" id="ARBA00022679"/>
    </source>
</evidence>
<comment type="catalytic activity">
    <reaction evidence="12">
        <text>ssDNA + n NTP = ssDNA/pppN(pN)n-1 hybrid + (n-1) diphosphate.</text>
        <dbReference type="EC" id="2.7.7.101"/>
    </reaction>
</comment>
<dbReference type="Gene3D" id="3.90.980.10">
    <property type="entry name" value="DNA primase, catalytic core, N-terminal domain"/>
    <property type="match status" value="1"/>
</dbReference>
<dbReference type="SMART" id="SM00493">
    <property type="entry name" value="TOPRIM"/>
    <property type="match status" value="1"/>
</dbReference>
<keyword evidence="11 12" id="KW-0804">Transcription</keyword>
<dbReference type="InterPro" id="IPR006171">
    <property type="entry name" value="TOPRIM_dom"/>
</dbReference>
<dbReference type="SUPFAM" id="SSF57783">
    <property type="entry name" value="Zinc beta-ribbon"/>
    <property type="match status" value="1"/>
</dbReference>
<keyword evidence="10 12" id="KW-0238">DNA-binding</keyword>
<evidence type="ECO:0000256" key="1">
    <source>
        <dbReference type="ARBA" id="ARBA00022478"/>
    </source>
</evidence>